<reference evidence="1 2" key="1">
    <citation type="journal article" date="2020" name="ISME J.">
        <title>Comparative genomics reveals insights into cyanobacterial evolution and habitat adaptation.</title>
        <authorList>
            <person name="Chen M.Y."/>
            <person name="Teng W.K."/>
            <person name="Zhao L."/>
            <person name="Hu C.X."/>
            <person name="Zhou Y.K."/>
            <person name="Han B.P."/>
            <person name="Song L.R."/>
            <person name="Shu W.S."/>
        </authorList>
    </citation>
    <scope>NUCLEOTIDE SEQUENCE [LARGE SCALE GENOMIC DNA]</scope>
    <source>
        <strain evidence="1 2">FACHB-130</strain>
    </source>
</reference>
<dbReference type="Proteomes" id="UP000603457">
    <property type="component" value="Unassembled WGS sequence"/>
</dbReference>
<sequence>MLEKFSSNDEELYTDIIDENGRLITVPLGYALKLTEKRAIAEDKFLEIKRNKAPVHFIPLPDVPEAQDFLRLSYAIKNVAVFDIGSVNDDQALMMRCIQFYWQSKAGLLPNMIYKLIPDSSMLEDNLSKLMPPTALENLKIEVAADKALYDLLKYDLFDPETSGIKASSVIKKWTDAKGITFPFSNFEELFVTILKQSFQNYIQDEMFRSNFSGYDKKTLRRNYRQFIKLITDCIEDKLKVKESENILFEMGWQGYPILAFWESSHQNNSKEFIRLWKQYIKTHRALIKLIDSRLYWKNCIPHQKRKRTSNKEPIQGVLTEDGYIHWVWC</sequence>
<evidence type="ECO:0000313" key="1">
    <source>
        <dbReference type="EMBL" id="MBD2596533.1"/>
    </source>
</evidence>
<keyword evidence="2" id="KW-1185">Reference proteome</keyword>
<evidence type="ECO:0000313" key="2">
    <source>
        <dbReference type="Proteomes" id="UP000603457"/>
    </source>
</evidence>
<protein>
    <submittedName>
        <fullName evidence="1">Uncharacterized protein</fullName>
    </submittedName>
</protein>
<organism evidence="1 2">
    <name type="scientific">Nostoc spongiaeforme FACHB-130</name>
    <dbReference type="NCBI Taxonomy" id="1357510"/>
    <lineage>
        <taxon>Bacteria</taxon>
        <taxon>Bacillati</taxon>
        <taxon>Cyanobacteriota</taxon>
        <taxon>Cyanophyceae</taxon>
        <taxon>Nostocales</taxon>
        <taxon>Nostocaceae</taxon>
        <taxon>Nostoc</taxon>
    </lineage>
</organism>
<name>A0ABR8FZY6_9NOSO</name>
<dbReference type="EMBL" id="JACJTB010000028">
    <property type="protein sequence ID" value="MBD2596533.1"/>
    <property type="molecule type" value="Genomic_DNA"/>
</dbReference>
<accession>A0ABR8FZY6</accession>
<gene>
    <name evidence="1" type="ORF">H6G74_19665</name>
</gene>
<proteinExistence type="predicted"/>
<dbReference type="RefSeq" id="WP_190969259.1">
    <property type="nucleotide sequence ID" value="NZ_JACJTB010000028.1"/>
</dbReference>
<comment type="caution">
    <text evidence="1">The sequence shown here is derived from an EMBL/GenBank/DDBJ whole genome shotgun (WGS) entry which is preliminary data.</text>
</comment>